<dbReference type="InterPro" id="IPR011009">
    <property type="entry name" value="Kinase-like_dom_sf"/>
</dbReference>
<gene>
    <name evidence="2" type="ORF">LWI29_007766</name>
</gene>
<evidence type="ECO:0000313" key="3">
    <source>
        <dbReference type="Proteomes" id="UP001168877"/>
    </source>
</evidence>
<proteinExistence type="predicted"/>
<feature type="domain" description="MULE transposase" evidence="1">
    <location>
        <begin position="39"/>
        <end position="121"/>
    </location>
</feature>
<dbReference type="SUPFAM" id="SSF56112">
    <property type="entry name" value="Protein kinase-like (PK-like)"/>
    <property type="match status" value="1"/>
</dbReference>
<accession>A0AA39W2D7</accession>
<name>A0AA39W2D7_ACESA</name>
<evidence type="ECO:0000259" key="1">
    <source>
        <dbReference type="Pfam" id="PF10551"/>
    </source>
</evidence>
<organism evidence="2 3">
    <name type="scientific">Acer saccharum</name>
    <name type="common">Sugar maple</name>
    <dbReference type="NCBI Taxonomy" id="4024"/>
    <lineage>
        <taxon>Eukaryota</taxon>
        <taxon>Viridiplantae</taxon>
        <taxon>Streptophyta</taxon>
        <taxon>Embryophyta</taxon>
        <taxon>Tracheophyta</taxon>
        <taxon>Spermatophyta</taxon>
        <taxon>Magnoliopsida</taxon>
        <taxon>eudicotyledons</taxon>
        <taxon>Gunneridae</taxon>
        <taxon>Pentapetalae</taxon>
        <taxon>rosids</taxon>
        <taxon>malvids</taxon>
        <taxon>Sapindales</taxon>
        <taxon>Sapindaceae</taxon>
        <taxon>Hippocastanoideae</taxon>
        <taxon>Acereae</taxon>
        <taxon>Acer</taxon>
    </lineage>
</organism>
<protein>
    <recommendedName>
        <fullName evidence="1">MULE transposase domain-containing protein</fullName>
    </recommendedName>
</protein>
<reference evidence="2" key="2">
    <citation type="submission" date="2023-06" db="EMBL/GenBank/DDBJ databases">
        <authorList>
            <person name="Swenson N.G."/>
            <person name="Wegrzyn J.L."/>
            <person name="Mcevoy S.L."/>
        </authorList>
    </citation>
    <scope>NUCLEOTIDE SEQUENCE</scope>
    <source>
        <strain evidence="2">NS2018</strain>
        <tissue evidence="2">Leaf</tissue>
    </source>
</reference>
<dbReference type="EMBL" id="JAUESC010000003">
    <property type="protein sequence ID" value="KAK0599698.1"/>
    <property type="molecule type" value="Genomic_DNA"/>
</dbReference>
<dbReference type="Pfam" id="PF10551">
    <property type="entry name" value="MULE"/>
    <property type="match status" value="1"/>
</dbReference>
<dbReference type="PANTHER" id="PTHR31973:SF195">
    <property type="entry name" value="MUDR FAMILY TRANSPOSASE"/>
    <property type="match status" value="1"/>
</dbReference>
<keyword evidence="3" id="KW-1185">Reference proteome</keyword>
<dbReference type="InterPro" id="IPR018289">
    <property type="entry name" value="MULE_transposase_dom"/>
</dbReference>
<dbReference type="Proteomes" id="UP001168877">
    <property type="component" value="Unassembled WGS sequence"/>
</dbReference>
<sequence>MARIFITQSEANTNRIVGTYGYMAPEYVMGGFIRVIRPVVSIDATHLTGSVKGVLLIASAKDGDSKIYPLAFGFAASECKGSWTWFLSELKKGIGSPQDLVIVSDHHRGIISAMKKVFPDA</sequence>
<evidence type="ECO:0000313" key="2">
    <source>
        <dbReference type="EMBL" id="KAK0599698.1"/>
    </source>
</evidence>
<dbReference type="PANTHER" id="PTHR31973">
    <property type="entry name" value="POLYPROTEIN, PUTATIVE-RELATED"/>
    <property type="match status" value="1"/>
</dbReference>
<reference evidence="2" key="1">
    <citation type="journal article" date="2022" name="Plant J.">
        <title>Strategies of tolerance reflected in two North American maple genomes.</title>
        <authorList>
            <person name="McEvoy S.L."/>
            <person name="Sezen U.U."/>
            <person name="Trouern-Trend A."/>
            <person name="McMahon S.M."/>
            <person name="Schaberg P.G."/>
            <person name="Yang J."/>
            <person name="Wegrzyn J.L."/>
            <person name="Swenson N.G."/>
        </authorList>
    </citation>
    <scope>NUCLEOTIDE SEQUENCE</scope>
    <source>
        <strain evidence="2">NS2018</strain>
    </source>
</reference>
<comment type="caution">
    <text evidence="2">The sequence shown here is derived from an EMBL/GenBank/DDBJ whole genome shotgun (WGS) entry which is preliminary data.</text>
</comment>
<dbReference type="AlphaFoldDB" id="A0AA39W2D7"/>